<dbReference type="Pfam" id="PF22175">
    <property type="entry name" value="Ogg-HhH"/>
    <property type="match status" value="1"/>
</dbReference>
<evidence type="ECO:0000313" key="8">
    <source>
        <dbReference type="EMBL" id="BAL53585.1"/>
    </source>
</evidence>
<name>H5SBP9_9BACT</name>
<gene>
    <name evidence="8" type="ORF">HGMM_F07E12C32</name>
</gene>
<dbReference type="AlphaFoldDB" id="H5SBP9"/>
<keyword evidence="8" id="KW-0540">Nuclease</keyword>
<reference evidence="8" key="2">
    <citation type="journal article" date="2012" name="PLoS ONE">
        <title>A Deeply Branching Thermophilic Bacterium with an Ancient Acetyl-CoA Pathway Dominates a Subsurface Ecosystem.</title>
        <authorList>
            <person name="Takami H."/>
            <person name="Noguchi H."/>
            <person name="Takaki Y."/>
            <person name="Uchiyama I."/>
            <person name="Toyoda A."/>
            <person name="Nishi S."/>
            <person name="Chee G.-J."/>
            <person name="Arai W."/>
            <person name="Nunoura T."/>
            <person name="Itoh T."/>
            <person name="Hattori M."/>
            <person name="Takai K."/>
        </authorList>
    </citation>
    <scope>NUCLEOTIDE SEQUENCE</scope>
</reference>
<dbReference type="GO" id="GO:0016829">
    <property type="term" value="F:lyase activity"/>
    <property type="evidence" value="ECO:0007669"/>
    <property type="project" value="UniProtKB-KW"/>
</dbReference>
<dbReference type="GO" id="GO:0016799">
    <property type="term" value="F:hydrolase activity, hydrolyzing N-glycosyl compounds"/>
    <property type="evidence" value="ECO:0007669"/>
    <property type="project" value="InterPro"/>
</dbReference>
<keyword evidence="4" id="KW-0456">Lyase</keyword>
<dbReference type="Gene3D" id="1.10.340.30">
    <property type="entry name" value="Hypothetical protein, domain 2"/>
    <property type="match status" value="1"/>
</dbReference>
<keyword evidence="3" id="KW-0234">DNA repair</keyword>
<dbReference type="GO" id="GO:0006284">
    <property type="term" value="P:base-excision repair"/>
    <property type="evidence" value="ECO:0007669"/>
    <property type="project" value="InterPro"/>
</dbReference>
<dbReference type="InterPro" id="IPR011257">
    <property type="entry name" value="DNA_glycosylase"/>
</dbReference>
<evidence type="ECO:0000256" key="4">
    <source>
        <dbReference type="ARBA" id="ARBA00023239"/>
    </source>
</evidence>
<organism evidence="8">
    <name type="scientific">uncultured Bacteroidota bacterium</name>
    <dbReference type="NCBI Taxonomy" id="152509"/>
    <lineage>
        <taxon>Bacteria</taxon>
        <taxon>Pseudomonadati</taxon>
        <taxon>Bacteroidota</taxon>
        <taxon>environmental samples</taxon>
    </lineage>
</organism>
<dbReference type="Gene3D" id="1.10.1670.10">
    <property type="entry name" value="Helix-hairpin-Helix base-excision DNA repair enzymes (C-terminal)"/>
    <property type="match status" value="1"/>
</dbReference>
<keyword evidence="6" id="KW-0326">Glycosidase</keyword>
<evidence type="ECO:0000256" key="1">
    <source>
        <dbReference type="ARBA" id="ARBA00022763"/>
    </source>
</evidence>
<dbReference type="InterPro" id="IPR023170">
    <property type="entry name" value="HhH_base_excis_C"/>
</dbReference>
<accession>H5SBP9</accession>
<reference evidence="8" key="1">
    <citation type="journal article" date="2005" name="Environ. Microbiol.">
        <title>Genetic and functional properties of uncultivated thermophilic crenarchaeotes from a subsurface gold mine as revealed by analysis of genome fragments.</title>
        <authorList>
            <person name="Nunoura T."/>
            <person name="Hirayama H."/>
            <person name="Takami H."/>
            <person name="Oida H."/>
            <person name="Nishi S."/>
            <person name="Shimamura S."/>
            <person name="Suzuki Y."/>
            <person name="Inagaki F."/>
            <person name="Takai K."/>
            <person name="Nealson K.H."/>
            <person name="Horikoshi K."/>
        </authorList>
    </citation>
    <scope>NUCLEOTIDE SEQUENCE</scope>
</reference>
<protein>
    <submittedName>
        <fullName evidence="8">Endonuclease III</fullName>
    </submittedName>
</protein>
<keyword evidence="8" id="KW-0255">Endonuclease</keyword>
<evidence type="ECO:0000259" key="7">
    <source>
        <dbReference type="SMART" id="SM00478"/>
    </source>
</evidence>
<dbReference type="InterPro" id="IPR012092">
    <property type="entry name" value="DNA_glyclase/AP_lyase_Ogg"/>
</dbReference>
<keyword evidence="2" id="KW-0378">Hydrolase</keyword>
<dbReference type="GO" id="GO:0003906">
    <property type="term" value="F:DNA-(apurinic or apyrimidinic site) endonuclease activity"/>
    <property type="evidence" value="ECO:0007669"/>
    <property type="project" value="InterPro"/>
</dbReference>
<proteinExistence type="predicted"/>
<feature type="domain" description="HhH-GPD" evidence="7">
    <location>
        <begin position="41"/>
        <end position="200"/>
    </location>
</feature>
<sequence length="205" mass="23649">MPPPLDEHYRHFAPAIEQRLEEFKAPKSEHDVFYEFCYCICTPQSKARNAWQVVEHLRAAQFYEQGFDPTPILADRAHYIRFHRTKARRLFALRTQFGAIGTALAQQSTSQELRRWIAQNVAGFGFKEASHVLRNLGRFDVAIVDRHILRNLVRYGVLACAAQPRTEAQYRVIERAFMNFAGTCGIELQALDLLLWAIETGEVLK</sequence>
<keyword evidence="5" id="KW-0511">Multifunctional enzyme</keyword>
<dbReference type="EMBL" id="AP011661">
    <property type="protein sequence ID" value="BAL53585.1"/>
    <property type="molecule type" value="Genomic_DNA"/>
</dbReference>
<evidence type="ECO:0000256" key="2">
    <source>
        <dbReference type="ARBA" id="ARBA00022801"/>
    </source>
</evidence>
<keyword evidence="1" id="KW-0227">DNA damage</keyword>
<evidence type="ECO:0000256" key="6">
    <source>
        <dbReference type="ARBA" id="ARBA00023295"/>
    </source>
</evidence>
<evidence type="ECO:0000256" key="5">
    <source>
        <dbReference type="ARBA" id="ARBA00023268"/>
    </source>
</evidence>
<dbReference type="InterPro" id="IPR003265">
    <property type="entry name" value="HhH-GPD_domain"/>
</dbReference>
<dbReference type="SMART" id="SM00478">
    <property type="entry name" value="ENDO3c"/>
    <property type="match status" value="1"/>
</dbReference>
<evidence type="ECO:0000256" key="3">
    <source>
        <dbReference type="ARBA" id="ARBA00023204"/>
    </source>
</evidence>
<dbReference type="SUPFAM" id="SSF48150">
    <property type="entry name" value="DNA-glycosylase"/>
    <property type="match status" value="1"/>
</dbReference>